<comment type="caution">
    <text evidence="1">The sequence shown here is derived from an EMBL/GenBank/DDBJ whole genome shotgun (WGS) entry which is preliminary data.</text>
</comment>
<evidence type="ECO:0000313" key="1">
    <source>
        <dbReference type="EMBL" id="MBS0024039.1"/>
    </source>
</evidence>
<evidence type="ECO:0000313" key="2">
    <source>
        <dbReference type="Proteomes" id="UP000678243"/>
    </source>
</evidence>
<dbReference type="Proteomes" id="UP000678243">
    <property type="component" value="Unassembled WGS sequence"/>
</dbReference>
<proteinExistence type="predicted"/>
<organism evidence="1 2">
    <name type="scientific">Microbacterium paraoxydans</name>
    <dbReference type="NCBI Taxonomy" id="199592"/>
    <lineage>
        <taxon>Bacteria</taxon>
        <taxon>Bacillati</taxon>
        <taxon>Actinomycetota</taxon>
        <taxon>Actinomycetes</taxon>
        <taxon>Micrococcales</taxon>
        <taxon>Microbacteriaceae</taxon>
        <taxon>Microbacterium</taxon>
    </lineage>
</organism>
<dbReference type="RefSeq" id="WP_211542548.1">
    <property type="nucleotide sequence ID" value="NZ_JAGTUK010000002.1"/>
</dbReference>
<dbReference type="EMBL" id="JAGTUK010000002">
    <property type="protein sequence ID" value="MBS0024039.1"/>
    <property type="molecule type" value="Genomic_DNA"/>
</dbReference>
<reference evidence="1 2" key="1">
    <citation type="submission" date="2021-04" db="EMBL/GenBank/DDBJ databases">
        <title>Whole genome analysis of root endophytic bacterium Microbacterium paraoxydans ku-mp colonizing RP-bio226 rice variety.</title>
        <authorList>
            <person name="Ulaganathan K."/>
            <person name="Latha B."/>
        </authorList>
    </citation>
    <scope>NUCLEOTIDE SEQUENCE [LARGE SCALE GENOMIC DNA]</scope>
    <source>
        <strain evidence="2">ku-mp</strain>
    </source>
</reference>
<keyword evidence="2" id="KW-1185">Reference proteome</keyword>
<name>A0ABS5IM71_9MICO</name>
<sequence>MTEAIDTARATQILEDLLRQTAAAHGSYEQEHLGGVYDEEWPSWYAAFLARTLEEHGYALTGPPAP</sequence>
<gene>
    <name evidence="1" type="ORF">KE274_07930</name>
</gene>
<protein>
    <submittedName>
        <fullName evidence="1">Uncharacterized protein</fullName>
    </submittedName>
</protein>
<accession>A0ABS5IM71</accession>